<accession>G3MGL8</accession>
<evidence type="ECO:0000256" key="1">
    <source>
        <dbReference type="SAM" id="MobiDB-lite"/>
    </source>
</evidence>
<sequence length="213" mass="24109">VVLQDQAIPRGDLVSFITTEQLIWAYKGMKPLDENITCKVDSSFQKVNDTVYTFNRSFTEQETRKSQRMEARLIVSKSNKDVPQGHCSAMVVKGESLVSTLEVLIFLTKDHSCGLFYILTLRDTQEEDGNVLLTEDDFLCELRVYDSITSSPAEKPEKGKPYVVANKQPPQECLNAYTDFCTRRGKTGDTQVYRPSCKPKPLGETPQNISKLR</sequence>
<evidence type="ECO:0008006" key="3">
    <source>
        <dbReference type="Google" id="ProtNLM"/>
    </source>
</evidence>
<feature type="non-terminal residue" evidence="2">
    <location>
        <position position="1"/>
    </location>
</feature>
<reference evidence="2" key="1">
    <citation type="journal article" date="2011" name="PLoS ONE">
        <title>A deep insight into the sialotranscriptome of the gulf coast tick, Amblyomma maculatum.</title>
        <authorList>
            <person name="Karim S."/>
            <person name="Singh P."/>
            <person name="Ribeiro J.M."/>
        </authorList>
    </citation>
    <scope>NUCLEOTIDE SEQUENCE</scope>
    <source>
        <tissue evidence="2">Salivary gland</tissue>
    </source>
</reference>
<organism evidence="2">
    <name type="scientific">Amblyomma maculatum</name>
    <name type="common">Gulf Coast tick</name>
    <dbReference type="NCBI Taxonomy" id="34609"/>
    <lineage>
        <taxon>Eukaryota</taxon>
        <taxon>Metazoa</taxon>
        <taxon>Ecdysozoa</taxon>
        <taxon>Arthropoda</taxon>
        <taxon>Chelicerata</taxon>
        <taxon>Arachnida</taxon>
        <taxon>Acari</taxon>
        <taxon>Parasitiformes</taxon>
        <taxon>Ixodida</taxon>
        <taxon>Ixodoidea</taxon>
        <taxon>Ixodidae</taxon>
        <taxon>Amblyomminae</taxon>
        <taxon>Amblyomma</taxon>
    </lineage>
</organism>
<dbReference type="Gene3D" id="2.40.128.20">
    <property type="match status" value="1"/>
</dbReference>
<dbReference type="InterPro" id="IPR012674">
    <property type="entry name" value="Calycin"/>
</dbReference>
<protein>
    <recommendedName>
        <fullName evidence="3">Lipocalin/cytosolic fatty-acid binding domain-containing protein</fullName>
    </recommendedName>
</protein>
<dbReference type="EMBL" id="JO841019">
    <property type="protein sequence ID" value="AEO32636.1"/>
    <property type="molecule type" value="mRNA"/>
</dbReference>
<evidence type="ECO:0000313" key="2">
    <source>
        <dbReference type="EMBL" id="AEO32636.1"/>
    </source>
</evidence>
<dbReference type="AlphaFoldDB" id="G3MGL8"/>
<proteinExistence type="evidence at transcript level"/>
<name>G3MGL8_AMBMU</name>
<feature type="region of interest" description="Disordered" evidence="1">
    <location>
        <begin position="189"/>
        <end position="213"/>
    </location>
</feature>